<dbReference type="Pfam" id="PF22972">
    <property type="entry name" value="EVH1_PP4R3"/>
    <property type="match status" value="2"/>
</dbReference>
<feature type="coiled-coil region" evidence="2">
    <location>
        <begin position="1239"/>
        <end position="1266"/>
    </location>
</feature>
<evidence type="ECO:0000256" key="1">
    <source>
        <dbReference type="ARBA" id="ARBA00023242"/>
    </source>
</evidence>
<dbReference type="GO" id="GO:0008270">
    <property type="term" value="F:zinc ion binding"/>
    <property type="evidence" value="ECO:0007669"/>
    <property type="project" value="InterPro"/>
</dbReference>
<protein>
    <submittedName>
        <fullName evidence="6">Uncharacterized protein</fullName>
    </submittedName>
</protein>
<dbReference type="PROSITE" id="PS51011">
    <property type="entry name" value="ARID"/>
    <property type="match status" value="1"/>
</dbReference>
<feature type="compositionally biased region" description="Basic and acidic residues" evidence="3">
    <location>
        <begin position="935"/>
        <end position="946"/>
    </location>
</feature>
<dbReference type="PANTHER" id="PTHR35391:SF7">
    <property type="entry name" value="C2H2-TYPE DOMAIN-CONTAINING PROTEIN"/>
    <property type="match status" value="1"/>
</dbReference>
<dbReference type="Gene3D" id="1.10.150.60">
    <property type="entry name" value="ARID DNA-binding domain"/>
    <property type="match status" value="1"/>
</dbReference>
<keyword evidence="7" id="KW-1185">Reference proteome</keyword>
<feature type="region of interest" description="Disordered" evidence="3">
    <location>
        <begin position="106"/>
        <end position="128"/>
    </location>
</feature>
<dbReference type="SUPFAM" id="SSF46774">
    <property type="entry name" value="ARID-like"/>
    <property type="match status" value="1"/>
</dbReference>
<dbReference type="Pfam" id="PF01388">
    <property type="entry name" value="ARID"/>
    <property type="match status" value="1"/>
</dbReference>
<dbReference type="InterPro" id="IPR036864">
    <property type="entry name" value="Zn2-C6_fun-type_DNA-bd_sf"/>
</dbReference>
<dbReference type="InterPro" id="IPR055236">
    <property type="entry name" value="EVH1_PP4R3"/>
</dbReference>
<dbReference type="Gene3D" id="4.10.240.10">
    <property type="entry name" value="Zn(2)-C6 fungal-type DNA-binding domain"/>
    <property type="match status" value="1"/>
</dbReference>
<dbReference type="CDD" id="cd16100">
    <property type="entry name" value="ARID"/>
    <property type="match status" value="1"/>
</dbReference>
<dbReference type="PROSITE" id="PS50048">
    <property type="entry name" value="ZN2_CY6_FUNGAL_2"/>
    <property type="match status" value="1"/>
</dbReference>
<comment type="caution">
    <text evidence="6">The sequence shown here is derived from an EMBL/GenBank/DDBJ whole genome shotgun (WGS) entry which is preliminary data.</text>
</comment>
<evidence type="ECO:0000259" key="4">
    <source>
        <dbReference type="PROSITE" id="PS50048"/>
    </source>
</evidence>
<dbReference type="InterPro" id="IPR036431">
    <property type="entry name" value="ARID_dom_sf"/>
</dbReference>
<dbReference type="SMART" id="SM00355">
    <property type="entry name" value="ZnF_C2H2"/>
    <property type="match status" value="2"/>
</dbReference>
<gene>
    <name evidence="6" type="ORF">HYFRA_00006759</name>
</gene>
<name>A0A9N9KQN0_9HELO</name>
<dbReference type="GO" id="GO:0000981">
    <property type="term" value="F:DNA-binding transcription factor activity, RNA polymerase II-specific"/>
    <property type="evidence" value="ECO:0007669"/>
    <property type="project" value="InterPro"/>
</dbReference>
<organism evidence="6 7">
    <name type="scientific">Hymenoscyphus fraxineus</name>
    <dbReference type="NCBI Taxonomy" id="746836"/>
    <lineage>
        <taxon>Eukaryota</taxon>
        <taxon>Fungi</taxon>
        <taxon>Dikarya</taxon>
        <taxon>Ascomycota</taxon>
        <taxon>Pezizomycotina</taxon>
        <taxon>Leotiomycetes</taxon>
        <taxon>Helotiales</taxon>
        <taxon>Helotiaceae</taxon>
        <taxon>Hymenoscyphus</taxon>
    </lineage>
</organism>
<evidence type="ECO:0000259" key="5">
    <source>
        <dbReference type="PROSITE" id="PS51011"/>
    </source>
</evidence>
<dbReference type="PANTHER" id="PTHR35391">
    <property type="entry name" value="C2H2-TYPE DOMAIN-CONTAINING PROTEIN-RELATED"/>
    <property type="match status" value="1"/>
</dbReference>
<evidence type="ECO:0000313" key="7">
    <source>
        <dbReference type="Proteomes" id="UP000696280"/>
    </source>
</evidence>
<keyword evidence="1" id="KW-0539">Nucleus</keyword>
<dbReference type="Pfam" id="PF26082">
    <property type="entry name" value="zf-C2H2_AcuF"/>
    <property type="match status" value="1"/>
</dbReference>
<dbReference type="CDD" id="cd00067">
    <property type="entry name" value="GAL4"/>
    <property type="match status" value="1"/>
</dbReference>
<dbReference type="OrthoDB" id="6133115at2759"/>
<dbReference type="Gene3D" id="2.30.29.30">
    <property type="entry name" value="Pleckstrin-homology domain (PH domain)/Phosphotyrosine-binding domain (PTB)"/>
    <property type="match status" value="3"/>
</dbReference>
<evidence type="ECO:0000256" key="3">
    <source>
        <dbReference type="SAM" id="MobiDB-lite"/>
    </source>
</evidence>
<dbReference type="Proteomes" id="UP000696280">
    <property type="component" value="Unassembled WGS sequence"/>
</dbReference>
<dbReference type="InterPro" id="IPR058925">
    <property type="entry name" value="zf-C2H2_AcuF"/>
</dbReference>
<accession>A0A9N9KQN0</accession>
<dbReference type="InterPro" id="IPR001138">
    <property type="entry name" value="Zn2Cys6_DnaBD"/>
</dbReference>
<evidence type="ECO:0000313" key="6">
    <source>
        <dbReference type="EMBL" id="CAG8950267.1"/>
    </source>
</evidence>
<evidence type="ECO:0000256" key="2">
    <source>
        <dbReference type="SAM" id="Coils"/>
    </source>
</evidence>
<keyword evidence="2" id="KW-0175">Coiled coil</keyword>
<feature type="region of interest" description="Disordered" evidence="3">
    <location>
        <begin position="920"/>
        <end position="951"/>
    </location>
</feature>
<dbReference type="InterPro" id="IPR013087">
    <property type="entry name" value="Znf_C2H2_type"/>
</dbReference>
<reference evidence="6" key="1">
    <citation type="submission" date="2021-07" db="EMBL/GenBank/DDBJ databases">
        <authorList>
            <person name="Durling M."/>
        </authorList>
    </citation>
    <scope>NUCLEOTIDE SEQUENCE</scope>
</reference>
<feature type="compositionally biased region" description="Basic and acidic residues" evidence="3">
    <location>
        <begin position="112"/>
        <end position="122"/>
    </location>
</feature>
<dbReference type="SUPFAM" id="SSF57701">
    <property type="entry name" value="Zn2/Cys6 DNA-binding domain"/>
    <property type="match status" value="1"/>
</dbReference>
<sequence>MASLLDAGSPVAARARSCMELLEKLVKVSDDSQCVSKAVSVDLHGRFKLWAGNMGALHSFKIKTSLDFRLRENPKVSNRISELLDELIECVEEACSIASNERENRTGILDSEFGHDPGTELERGEDEEEMSEIEEIFKSIIDIIGNLFRFSAIIRDNSKRDRYAKAEAAAATRHPLIDQFDISHVEHKFPALQSKDKDWLAVRLGKAITQRRKYLWYCREHHEKTQMGPQTIIQTVEHPSIPTLPRKFDLDTRTVLSRPMSTLAPTQASTLLLSTEITPDPELEEDSQSQTSYATSIGQDEEGTKLQVLPLETVSKGSPIFECPYCWQIQTIKTQNSWRKHVLSDLKSYVCTFQDCDLTMFPDYHTWFLHELKDHRKQWKCHFCTKAKVFISSGEYASHLKHHHASSFIEEQLPSLLELSEQSLLDRLPPDCPFCEDWEGKLRKINPHIAPWEEFFVSPSQFKHHVGKHMEQLALFAIPRERSDDKDLDSDKSEGHSINSLRNIGKLSSRALSSHALSSFADSVQSKHNHDVSVADYEKQPLNIEYSRKNYDHQVVTPPPESSEVTSTVDDYMYYIAKLGVDTELFSALDERRRGQVVLNAISEVAKSDYNQFKSKLELEIAIGMLDPGPKIWTGTKFLPRFVQSAQVPGEGLYYFHDDGNHYKAFIEDEGVNPYWGVTEAGEPRKRLEIACLTCREKEIACDPDYPCCVQCEHFGRVCKFRGNPSSQIDQQLNPEIPSNLNLLLGLGIFEKERAELAVKKTVGLQAALNWLSDNRNKSMEEISGPQQITNSESPKNDLHTQHLTIENFKTYLEENHYPIHMYGFFKGNNDGGSVTVIELYSTVQQKGGYDVVTNDSRWSEIAMDLFKCDEAGAETFGVDLKAYYNYYCLPFDPGQEYPEKKEETAHDFMGIDEDLGDGSTLGDTGVSHSAGPKSSEKTVHVKKLPDSSNEPESLSEEIIRIQKLLPRVTWDHVDVEDNVVKVSMNGPWAEEDRIIPFQVTMVFPRKYPLSTSPTTFTIRSKDVSSRLKSKDLQKLTSIYTSREQNFLEPVLRYLVGSISWEEATAFYDDVQDDTDLSTAQETPSPKKKLPDTTSFALSCRSLRIGSWNPVKGVAMDLTLLSNMTNSKIAYEIIDEDVGYMIEYPFSLVKLLMFAPINSNPEVEQSEKVGYIVLQLHRSPYFSRKNGSDWQACDDFTTDQQASKSLLHYIEGNERDFIQFCLHSRVPHTDNHSSSGQQIRTLENNSQDKNNEIANLVAEFNELREATDKKDTTTEKMVKVYELQDPDWIQLGSGNFAWRLQYNQITGNMEMCVMVSSNDHRELFEACITTPFAFKKEQDTAVNWKDPSSNAEFTISFPEAESCTHAWNRINGVQERLLQRELDRSPQSAKELVSTEVEYGASSHPPYRLHPPLAVSEQKTEVFEMHDDWESRGTAVCFAAMCSADSTSQPLEPRIIVESDKSPGIILFVAVVRPGRDFATFEESDIILWTDPITEVQLALHFEKTDGYEPIWDFIVKFQKQILPEVAETDELEVKHDERDSPGEIDSNRRLEVLVLEVRDDGKQLTRGTGYFDLLGQQSCVRITSMLHSDAILFEEKCGKPNQFRKQQDLTITWSDSEGKVKFHLEFTHAKDRFVAWDLLTRFQGLRKGNTESENQQGPAEALDTSEGKSVAKNVTFELHFGSLQSSARSSIRVQIVPDDTTDTIVSAIENYDSRYKSLISSKKLNFKDKHTKTLIPHYENLQNNGVVDVYIDDE</sequence>
<dbReference type="InterPro" id="IPR001606">
    <property type="entry name" value="ARID_dom"/>
</dbReference>
<proteinExistence type="predicted"/>
<dbReference type="GO" id="GO:0003677">
    <property type="term" value="F:DNA binding"/>
    <property type="evidence" value="ECO:0007669"/>
    <property type="project" value="InterPro"/>
</dbReference>
<dbReference type="InterPro" id="IPR011993">
    <property type="entry name" value="PH-like_dom_sf"/>
</dbReference>
<feature type="domain" description="ARID" evidence="5">
    <location>
        <begin position="799"/>
        <end position="897"/>
    </location>
</feature>
<dbReference type="EMBL" id="CAJVRL010000037">
    <property type="protein sequence ID" value="CAG8950267.1"/>
    <property type="molecule type" value="Genomic_DNA"/>
</dbReference>
<feature type="domain" description="Zn(2)-C6 fungal-type" evidence="4">
    <location>
        <begin position="691"/>
        <end position="721"/>
    </location>
</feature>